<dbReference type="PANTHER" id="PTHR11414">
    <property type="entry name" value="CYSTATIN FAMILY MEMBER"/>
    <property type="match status" value="1"/>
</dbReference>
<name>A0AAN9HBY8_9TELE</name>
<dbReference type="AlphaFoldDB" id="A0AAN9HBY8"/>
<accession>A0AAN9HBY8</accession>
<comment type="subcellular location">
    <subcellularLocation>
        <location evidence="1">Cytoplasm</location>
    </subcellularLocation>
</comment>
<dbReference type="GO" id="GO:0004869">
    <property type="term" value="F:cysteine-type endopeptidase inhibitor activity"/>
    <property type="evidence" value="ECO:0007669"/>
    <property type="project" value="UniProtKB-KW"/>
</dbReference>
<feature type="domain" description="Cystatin" evidence="6">
    <location>
        <begin position="19"/>
        <end position="81"/>
    </location>
</feature>
<dbReference type="EMBL" id="JAYKXH010000003">
    <property type="protein sequence ID" value="KAK7172535.1"/>
    <property type="molecule type" value="Genomic_DNA"/>
</dbReference>
<keyword evidence="3" id="KW-0963">Cytoplasm</keyword>
<dbReference type="Gene3D" id="3.10.450.10">
    <property type="match status" value="1"/>
</dbReference>
<keyword evidence="4" id="KW-0646">Protease inhibitor</keyword>
<reference evidence="7 8" key="1">
    <citation type="submission" date="2024-02" db="EMBL/GenBank/DDBJ databases">
        <title>Chromosome-level genome assembly of the Eurasian Minnow (Phoxinus phoxinus).</title>
        <authorList>
            <person name="Oriowo T.O."/>
            <person name="Martin S."/>
            <person name="Stange M."/>
            <person name="Chrysostomakis Y."/>
            <person name="Brown T."/>
            <person name="Winkler S."/>
            <person name="Kukowka S."/>
            <person name="Myers E.W."/>
            <person name="Bohne A."/>
        </authorList>
    </citation>
    <scope>NUCLEOTIDE SEQUENCE [LARGE SCALE GENOMIC DNA]</scope>
    <source>
        <strain evidence="7">ZFMK-TIS-60720</strain>
        <tissue evidence="7">Whole Organism</tissue>
    </source>
</reference>
<proteinExistence type="inferred from homology"/>
<dbReference type="SUPFAM" id="SSF54403">
    <property type="entry name" value="Cystatin/monellin"/>
    <property type="match status" value="1"/>
</dbReference>
<evidence type="ECO:0000313" key="8">
    <source>
        <dbReference type="Proteomes" id="UP001364617"/>
    </source>
</evidence>
<dbReference type="InterPro" id="IPR000010">
    <property type="entry name" value="Cystatin_dom"/>
</dbReference>
<dbReference type="InterPro" id="IPR046350">
    <property type="entry name" value="Cystatin_sf"/>
</dbReference>
<dbReference type="GO" id="GO:0005829">
    <property type="term" value="C:cytosol"/>
    <property type="evidence" value="ECO:0007669"/>
    <property type="project" value="TreeGrafter"/>
</dbReference>
<evidence type="ECO:0000256" key="4">
    <source>
        <dbReference type="ARBA" id="ARBA00022690"/>
    </source>
</evidence>
<evidence type="ECO:0000259" key="6">
    <source>
        <dbReference type="Pfam" id="PF00031"/>
    </source>
</evidence>
<dbReference type="PANTHER" id="PTHR11414:SF21">
    <property type="entry name" value="CYSTATIN 14A, TANDEM DUPLICATE 1-RELATED"/>
    <property type="match status" value="1"/>
</dbReference>
<keyword evidence="5" id="KW-0789">Thiol protease inhibitor</keyword>
<protein>
    <recommendedName>
        <fullName evidence="6">Cystatin domain-containing protein</fullName>
    </recommendedName>
</protein>
<gene>
    <name evidence="7" type="ORF">R3I93_002601</name>
</gene>
<evidence type="ECO:0000256" key="5">
    <source>
        <dbReference type="ARBA" id="ARBA00022704"/>
    </source>
</evidence>
<evidence type="ECO:0000313" key="7">
    <source>
        <dbReference type="EMBL" id="KAK7172535.1"/>
    </source>
</evidence>
<comment type="similarity">
    <text evidence="2">Belongs to the cystatin family.</text>
</comment>
<sequence>MTTEKQMCGGWSTEALVTEEVKKICIKEKPLIEKETGADFKGYIPLIFRHQTVAGDNYLVKVYVGVNKCVHALIFQALPCNGGGLTVTRVQYPKTASDPLVPFEVKH</sequence>
<dbReference type="Pfam" id="PF00031">
    <property type="entry name" value="Cystatin"/>
    <property type="match status" value="1"/>
</dbReference>
<evidence type="ECO:0000256" key="3">
    <source>
        <dbReference type="ARBA" id="ARBA00022490"/>
    </source>
</evidence>
<evidence type="ECO:0000256" key="2">
    <source>
        <dbReference type="ARBA" id="ARBA00009403"/>
    </source>
</evidence>
<dbReference type="Proteomes" id="UP001364617">
    <property type="component" value="Unassembled WGS sequence"/>
</dbReference>
<keyword evidence="8" id="KW-1185">Reference proteome</keyword>
<evidence type="ECO:0000256" key="1">
    <source>
        <dbReference type="ARBA" id="ARBA00004496"/>
    </source>
</evidence>
<organism evidence="7 8">
    <name type="scientific">Phoxinus phoxinus</name>
    <name type="common">Eurasian minnow</name>
    <dbReference type="NCBI Taxonomy" id="58324"/>
    <lineage>
        <taxon>Eukaryota</taxon>
        <taxon>Metazoa</taxon>
        <taxon>Chordata</taxon>
        <taxon>Craniata</taxon>
        <taxon>Vertebrata</taxon>
        <taxon>Euteleostomi</taxon>
        <taxon>Actinopterygii</taxon>
        <taxon>Neopterygii</taxon>
        <taxon>Teleostei</taxon>
        <taxon>Ostariophysi</taxon>
        <taxon>Cypriniformes</taxon>
        <taxon>Leuciscidae</taxon>
        <taxon>Phoxininae</taxon>
        <taxon>Phoxinus</taxon>
    </lineage>
</organism>
<dbReference type="InterPro" id="IPR001713">
    <property type="entry name" value="Prot_inh_stefin"/>
</dbReference>
<comment type="caution">
    <text evidence="7">The sequence shown here is derived from an EMBL/GenBank/DDBJ whole genome shotgun (WGS) entry which is preliminary data.</text>
</comment>
<dbReference type="PRINTS" id="PR00295">
    <property type="entry name" value="STEFINA"/>
</dbReference>